<keyword evidence="3" id="KW-1185">Reference proteome</keyword>
<reference evidence="2 3" key="1">
    <citation type="submission" date="2023-11" db="EMBL/GenBank/DDBJ databases">
        <title>MicrobeMod: A computational toolkit for identifying prokaryotic methylation and restriction-modification with nanopore sequencing.</title>
        <authorList>
            <person name="Crits-Christoph A."/>
            <person name="Kang S.C."/>
            <person name="Lee H."/>
            <person name="Ostrov N."/>
        </authorList>
    </citation>
    <scope>NUCLEOTIDE SEQUENCE [LARGE SCALE GENOMIC DNA]</scope>
    <source>
        <strain evidence="2 3">ATCC 23090</strain>
    </source>
</reference>
<dbReference type="InterPro" id="IPR022409">
    <property type="entry name" value="PKD/Chitinase_dom"/>
</dbReference>
<dbReference type="InterPro" id="IPR035986">
    <property type="entry name" value="PKD_dom_sf"/>
</dbReference>
<evidence type="ECO:0000313" key="2">
    <source>
        <dbReference type="EMBL" id="WQG88659.1"/>
    </source>
</evidence>
<organism evidence="2 3">
    <name type="scientific">Chitinophaga sancti</name>
    <dbReference type="NCBI Taxonomy" id="1004"/>
    <lineage>
        <taxon>Bacteria</taxon>
        <taxon>Pseudomonadati</taxon>
        <taxon>Bacteroidota</taxon>
        <taxon>Chitinophagia</taxon>
        <taxon>Chitinophagales</taxon>
        <taxon>Chitinophagaceae</taxon>
        <taxon>Chitinophaga</taxon>
    </lineage>
</organism>
<proteinExistence type="predicted"/>
<protein>
    <submittedName>
        <fullName evidence="2">PKD domain-containing protein</fullName>
    </submittedName>
</protein>
<dbReference type="CDD" id="cd00146">
    <property type="entry name" value="PKD"/>
    <property type="match status" value="2"/>
</dbReference>
<dbReference type="EMBL" id="CP140154">
    <property type="protein sequence ID" value="WQG88659.1"/>
    <property type="molecule type" value="Genomic_DNA"/>
</dbReference>
<dbReference type="NCBIfam" id="TIGR04131">
    <property type="entry name" value="Bac_Flav_CTERM"/>
    <property type="match status" value="1"/>
</dbReference>
<dbReference type="Proteomes" id="UP001326715">
    <property type="component" value="Chromosome"/>
</dbReference>
<evidence type="ECO:0000259" key="1">
    <source>
        <dbReference type="PROSITE" id="PS50093"/>
    </source>
</evidence>
<dbReference type="Gene3D" id="2.60.40.10">
    <property type="entry name" value="Immunoglobulins"/>
    <property type="match status" value="2"/>
</dbReference>
<evidence type="ECO:0000313" key="3">
    <source>
        <dbReference type="Proteomes" id="UP001326715"/>
    </source>
</evidence>
<dbReference type="SMART" id="SM00089">
    <property type="entry name" value="PKD"/>
    <property type="match status" value="2"/>
</dbReference>
<dbReference type="InterPro" id="IPR026341">
    <property type="entry name" value="T9SS_type_B"/>
</dbReference>
<feature type="domain" description="PKD" evidence="1">
    <location>
        <begin position="338"/>
        <end position="389"/>
    </location>
</feature>
<dbReference type="InterPro" id="IPR013783">
    <property type="entry name" value="Ig-like_fold"/>
</dbReference>
<sequence>MKRSTLLLLLILFYGLSSKASHIIGGEMSYKYISGTTTTVTYQVTLKLYRVCETADNLAELPNAVYFAVFNKANNLAVNGSPYLISQTSKATQSSGQADPCIVNPPKICFQIGTYTGNITVPINAAGYTVSFQTCCRDFTMENIKDTHRANDEEHFPGNGATYFTELPGTNDILTNSSPTFNKDEAILVCANKKFSYDFSATDPDGDSLVYVFCAAYGGGQVTNGRDKYATPPAAVAPPYPDLTYVNPYSGAAPLGAGAYIVSNSGLITGTAPDPGKYVVTVCAYEYRNGKLLGIHRKDFHMIVTTCVRLVEASMPDKYDDCTGFAITFLNNSTEGKTYDWDFGDGTTYTTQSTAPFQHTYAAEGVYNVTLWVDKTSNCGDKATAVVRVYPKLTPDMRIAGLCSNTTTTFTSTSTTTSATDAIATYRWDFGDTGSSADTSRSPVANYKYPGAGTYTVILDITTTNGCARSDTSIITVYEKPPVSTTPDTLLCIRNSLGLTATSESGGQVINGTYAWTPDYNITNANTATPTVFPKVDTGYTVTFTDATGCQNKATVKIDVRDTLYVRTIADSTVCTGDTLHIRAFADGNYPLTWYEIPSNTHAGDGAILEIVPPAPSASYQVIATLGDCSGHDDMSLKIVDPPIAQASKDTTICYGDQVTLTATGGAYYQWTPTFSLSTPNQATTIAKPRDTTQFIVTVTDTKGCPKAVRDTVLINVVPPVPAFAGNDTIAILNEPFTLHASGGTRYVWTPADGLDNPGIDSPTTTINHDITYTLTAYTAEGCSGTDDIKLRFIAGPDIYVPTGFSPNGDGQNDIFRPLPVGITELEFFRVFDRWGKLMYSTTEYLQGWDGNYDGKPAAIGTYVWVVQGKNVNGDTVIRKGTVTLIR</sequence>
<dbReference type="Pfam" id="PF13585">
    <property type="entry name" value="CHU_C"/>
    <property type="match status" value="1"/>
</dbReference>
<feature type="domain" description="PKD" evidence="1">
    <location>
        <begin position="395"/>
        <end position="477"/>
    </location>
</feature>
<dbReference type="Pfam" id="PF18911">
    <property type="entry name" value="PKD_4"/>
    <property type="match status" value="2"/>
</dbReference>
<dbReference type="SUPFAM" id="SSF49299">
    <property type="entry name" value="PKD domain"/>
    <property type="match status" value="2"/>
</dbReference>
<gene>
    <name evidence="2" type="ORF">SR876_27410</name>
</gene>
<dbReference type="RefSeq" id="WP_143150774.1">
    <property type="nucleotide sequence ID" value="NZ_CP139972.1"/>
</dbReference>
<dbReference type="PROSITE" id="PS50093">
    <property type="entry name" value="PKD"/>
    <property type="match status" value="2"/>
</dbReference>
<name>A0ABZ0XEE4_9BACT</name>
<accession>A0ABZ0XEE4</accession>
<dbReference type="InterPro" id="IPR000601">
    <property type="entry name" value="PKD_dom"/>
</dbReference>